<evidence type="ECO:0000256" key="1">
    <source>
        <dbReference type="ARBA" id="ARBA00006479"/>
    </source>
</evidence>
<proteinExistence type="inferred from homology"/>
<organism evidence="2 3">
    <name type="scientific">Candidatus Enterococcus murrayae</name>
    <dbReference type="NCBI Taxonomy" id="2815321"/>
    <lineage>
        <taxon>Bacteria</taxon>
        <taxon>Bacillati</taxon>
        <taxon>Bacillota</taxon>
        <taxon>Bacilli</taxon>
        <taxon>Lactobacillales</taxon>
        <taxon>Enterococcaceae</taxon>
        <taxon>Enterococcus</taxon>
    </lineage>
</organism>
<accession>A0ABS3HJ91</accession>
<protein>
    <submittedName>
        <fullName evidence="2">ROK family protein</fullName>
    </submittedName>
</protein>
<dbReference type="PANTHER" id="PTHR18964:SF170">
    <property type="entry name" value="SUGAR KINASE"/>
    <property type="match status" value="1"/>
</dbReference>
<comment type="similarity">
    <text evidence="1">Belongs to the ROK (NagC/XylR) family.</text>
</comment>
<dbReference type="EMBL" id="JAFLVR010000027">
    <property type="protein sequence ID" value="MBO0452955.1"/>
    <property type="molecule type" value="Genomic_DNA"/>
</dbReference>
<dbReference type="Pfam" id="PF00480">
    <property type="entry name" value="ROK"/>
    <property type="match status" value="1"/>
</dbReference>
<keyword evidence="3" id="KW-1185">Reference proteome</keyword>
<dbReference type="CDD" id="cd24152">
    <property type="entry name" value="ASKHA_NBD_ROK-like"/>
    <property type="match status" value="1"/>
</dbReference>
<dbReference type="Gene3D" id="3.30.420.40">
    <property type="match status" value="2"/>
</dbReference>
<dbReference type="Proteomes" id="UP000664495">
    <property type="component" value="Unassembled WGS sequence"/>
</dbReference>
<dbReference type="SUPFAM" id="SSF53067">
    <property type="entry name" value="Actin-like ATPase domain"/>
    <property type="match status" value="1"/>
</dbReference>
<dbReference type="InterPro" id="IPR000600">
    <property type="entry name" value="ROK"/>
</dbReference>
<dbReference type="PANTHER" id="PTHR18964">
    <property type="entry name" value="ROK (REPRESSOR, ORF, KINASE) FAMILY"/>
    <property type="match status" value="1"/>
</dbReference>
<evidence type="ECO:0000313" key="3">
    <source>
        <dbReference type="Proteomes" id="UP000664495"/>
    </source>
</evidence>
<reference evidence="2 3" key="1">
    <citation type="submission" date="2021-03" db="EMBL/GenBank/DDBJ databases">
        <title>Enterococcal diversity collection.</title>
        <authorList>
            <person name="Gilmore M.S."/>
            <person name="Schwartzman J."/>
            <person name="Van Tyne D."/>
            <person name="Martin M."/>
            <person name="Earl A.M."/>
            <person name="Manson A.L."/>
            <person name="Straub T."/>
            <person name="Salamzade R."/>
            <person name="Saavedra J."/>
            <person name="Lebreton F."/>
            <person name="Prichula J."/>
            <person name="Schaufler K."/>
            <person name="Gaca A."/>
            <person name="Sgardioli B."/>
            <person name="Wagenaar J."/>
            <person name="Strong T."/>
        </authorList>
    </citation>
    <scope>NUCLEOTIDE SEQUENCE [LARGE SCALE GENOMIC DNA]</scope>
    <source>
        <strain evidence="2 3">MJM16</strain>
    </source>
</reference>
<dbReference type="InterPro" id="IPR043129">
    <property type="entry name" value="ATPase_NBD"/>
</dbReference>
<dbReference type="RefSeq" id="WP_207108729.1">
    <property type="nucleotide sequence ID" value="NZ_JAFLVR010000027.1"/>
</dbReference>
<name>A0ABS3HJ91_9ENTE</name>
<gene>
    <name evidence="2" type="ORF">JZO85_11775</name>
</gene>
<sequence length="289" mass="31466">MNLFVIDIGGSSIKYAEWDGDTLVNKRSQPTPASWEGMKAQFMSEINKSSLDFSGVAISSPGSVDTKAGIIYGLSAIDYIHRFEIRKELEALFGLRVAIQNDANCAALAEVWKGNASTVSNSAFLIIGSGVGGAIVLDRKLYAGPHLFGGEFGYMILNEKRQTFSELTSPVNLAKSYSLEKGTGEDYDAVHLFDSENEALAKKYVDQFYATLAIGAYNVLVSLDVDRLLIGGGISRRPGVVERLDKEVKQLLSAQKAQDLTAEIMSCRFLDEANLIGAVYQFVTEFAES</sequence>
<comment type="caution">
    <text evidence="2">The sequence shown here is derived from an EMBL/GenBank/DDBJ whole genome shotgun (WGS) entry which is preliminary data.</text>
</comment>
<evidence type="ECO:0000313" key="2">
    <source>
        <dbReference type="EMBL" id="MBO0452955.1"/>
    </source>
</evidence>